<evidence type="ECO:0000313" key="2">
    <source>
        <dbReference type="Proteomes" id="UP000265703"/>
    </source>
</evidence>
<dbReference type="InterPro" id="IPR040521">
    <property type="entry name" value="KDZ"/>
</dbReference>
<name>A0A397SHJ2_9GLOM</name>
<dbReference type="Proteomes" id="UP000265703">
    <property type="component" value="Unassembled WGS sequence"/>
</dbReference>
<accession>A0A397SHJ2</accession>
<dbReference type="OrthoDB" id="2505730at2759"/>
<dbReference type="EMBL" id="QKYT01000422">
    <property type="protein sequence ID" value="RIA85498.1"/>
    <property type="molecule type" value="Genomic_DNA"/>
</dbReference>
<dbReference type="STRING" id="658196.A0A397SHJ2"/>
<dbReference type="AlphaFoldDB" id="A0A397SHJ2"/>
<comment type="caution">
    <text evidence="1">The sequence shown here is derived from an EMBL/GenBank/DDBJ whole genome shotgun (WGS) entry which is preliminary data.</text>
</comment>
<reference evidence="1 2" key="1">
    <citation type="submission" date="2018-06" db="EMBL/GenBank/DDBJ databases">
        <title>Comparative genomics reveals the genomic features of Rhizophagus irregularis, R. cerebriforme, R. diaphanum and Gigaspora rosea, and their symbiotic lifestyle signature.</title>
        <authorList>
            <person name="Morin E."/>
            <person name="San Clemente H."/>
            <person name="Chen E.C.H."/>
            <person name="De La Providencia I."/>
            <person name="Hainaut M."/>
            <person name="Kuo A."/>
            <person name="Kohler A."/>
            <person name="Murat C."/>
            <person name="Tang N."/>
            <person name="Roy S."/>
            <person name="Loubradou J."/>
            <person name="Henrissat B."/>
            <person name="Grigoriev I.V."/>
            <person name="Corradi N."/>
            <person name="Roux C."/>
            <person name="Martin F.M."/>
        </authorList>
    </citation>
    <scope>NUCLEOTIDE SEQUENCE [LARGE SCALE GENOMIC DNA]</scope>
    <source>
        <strain evidence="1 2">DAOM 227022</strain>
    </source>
</reference>
<dbReference type="PANTHER" id="PTHR33096">
    <property type="entry name" value="CXC2 DOMAIN-CONTAINING PROTEIN"/>
    <property type="match status" value="1"/>
</dbReference>
<gene>
    <name evidence="1" type="ORF">C1645_697696</name>
</gene>
<keyword evidence="2" id="KW-1185">Reference proteome</keyword>
<sequence>CESNFKAADQARANKKSKYLDDTGIFGSTCRHGIPLKFINLKGIGERFSLAEFLLLDLQNLFNEESSSFIILYDIACSLHAHVKKNTSGLFSYNSRFNWCVSIFHAYAHSMKCQLKYHPRICNSIGLTDGESLERLWSYLGRFAPTTKYMRPSHRLDILEKAIQYKSKKMINDLGNLN</sequence>
<dbReference type="Pfam" id="PF18758">
    <property type="entry name" value="KDZ"/>
    <property type="match status" value="1"/>
</dbReference>
<proteinExistence type="predicted"/>
<evidence type="ECO:0000313" key="1">
    <source>
        <dbReference type="EMBL" id="RIA85498.1"/>
    </source>
</evidence>
<protein>
    <recommendedName>
        <fullName evidence="3">CxC2-like cysteine cluster KDZ transposase-associated domain-containing protein</fullName>
    </recommendedName>
</protein>
<evidence type="ECO:0008006" key="3">
    <source>
        <dbReference type="Google" id="ProtNLM"/>
    </source>
</evidence>
<dbReference type="PANTHER" id="PTHR33096:SF1">
    <property type="entry name" value="CXC1-LIKE CYSTEINE CLUSTER ASSOCIATED WITH KDZ TRANSPOSASES DOMAIN-CONTAINING PROTEIN"/>
    <property type="match status" value="1"/>
</dbReference>
<feature type="non-terminal residue" evidence="1">
    <location>
        <position position="1"/>
    </location>
</feature>
<organism evidence="1 2">
    <name type="scientific">Glomus cerebriforme</name>
    <dbReference type="NCBI Taxonomy" id="658196"/>
    <lineage>
        <taxon>Eukaryota</taxon>
        <taxon>Fungi</taxon>
        <taxon>Fungi incertae sedis</taxon>
        <taxon>Mucoromycota</taxon>
        <taxon>Glomeromycotina</taxon>
        <taxon>Glomeromycetes</taxon>
        <taxon>Glomerales</taxon>
        <taxon>Glomeraceae</taxon>
        <taxon>Glomus</taxon>
    </lineage>
</organism>